<dbReference type="Proteomes" id="UP001139646">
    <property type="component" value="Unassembled WGS sequence"/>
</dbReference>
<reference evidence="6" key="1">
    <citation type="submission" date="2022-01" db="EMBL/GenBank/DDBJ databases">
        <title>Colwellia maritima, isolated from seawater.</title>
        <authorList>
            <person name="Kristyanto S."/>
            <person name="Jung J."/>
            <person name="Jeon C.O."/>
        </authorList>
    </citation>
    <scope>NUCLEOTIDE SEQUENCE</scope>
    <source>
        <strain evidence="6">MSW7</strain>
    </source>
</reference>
<dbReference type="Gene3D" id="3.40.50.740">
    <property type="match status" value="1"/>
</dbReference>
<sequence length="160" mass="17944">MSKNTITTHWGMFKAITTDNTITSIENFSFDEYPSKIGQSLLNAQDSNTRIDQPYIRASFLEKNGMTSGKLRGKEAFVPVDWNTALTLAAKSLQTVKDNYSNEAIYGGSYGWASAGRFHHSLGQVHRFLNKFGGYVSSRDTYSLGVLDIAFYLMYSVLIR</sequence>
<dbReference type="Pfam" id="PF18364">
    <property type="entry name" value="Molybdopterin_N"/>
    <property type="match status" value="1"/>
</dbReference>
<proteinExistence type="predicted"/>
<evidence type="ECO:0000259" key="4">
    <source>
        <dbReference type="Pfam" id="PF00384"/>
    </source>
</evidence>
<dbReference type="Pfam" id="PF00384">
    <property type="entry name" value="Molybdopterin"/>
    <property type="match status" value="1"/>
</dbReference>
<dbReference type="SUPFAM" id="SSF53706">
    <property type="entry name" value="Formate dehydrogenase/DMSO reductase, domains 1-3"/>
    <property type="match status" value="1"/>
</dbReference>
<dbReference type="EMBL" id="JAKKSL010000005">
    <property type="protein sequence ID" value="MCI2285595.1"/>
    <property type="molecule type" value="Genomic_DNA"/>
</dbReference>
<dbReference type="InterPro" id="IPR050612">
    <property type="entry name" value="Prok_Mopterin_Oxidored"/>
</dbReference>
<protein>
    <submittedName>
        <fullName evidence="6">Molybdopterin-dependent oxidoreductase</fullName>
    </submittedName>
</protein>
<evidence type="ECO:0000259" key="5">
    <source>
        <dbReference type="Pfam" id="PF18364"/>
    </source>
</evidence>
<evidence type="ECO:0000313" key="6">
    <source>
        <dbReference type="EMBL" id="MCI2285595.1"/>
    </source>
</evidence>
<evidence type="ECO:0000256" key="2">
    <source>
        <dbReference type="ARBA" id="ARBA00022505"/>
    </source>
</evidence>
<comment type="caution">
    <text evidence="6">The sequence shown here is derived from an EMBL/GenBank/DDBJ whole genome shotgun (WGS) entry which is preliminary data.</text>
</comment>
<name>A0ABS9X5S8_9GAMM</name>
<feature type="domain" description="Molybdopterin oxidoreductase N-terminal" evidence="5">
    <location>
        <begin position="7"/>
        <end position="41"/>
    </location>
</feature>
<organism evidence="6 7">
    <name type="scientific">Colwellia maritima</name>
    <dbReference type="NCBI Taxonomy" id="2912588"/>
    <lineage>
        <taxon>Bacteria</taxon>
        <taxon>Pseudomonadati</taxon>
        <taxon>Pseudomonadota</taxon>
        <taxon>Gammaproteobacteria</taxon>
        <taxon>Alteromonadales</taxon>
        <taxon>Colwelliaceae</taxon>
        <taxon>Colwellia</taxon>
    </lineage>
</organism>
<dbReference type="InterPro" id="IPR006656">
    <property type="entry name" value="Mopterin_OxRdtase"/>
</dbReference>
<keyword evidence="3" id="KW-0560">Oxidoreductase</keyword>
<gene>
    <name evidence="6" type="ORF">L3081_22180</name>
</gene>
<dbReference type="PANTHER" id="PTHR43742">
    <property type="entry name" value="TRIMETHYLAMINE-N-OXIDE REDUCTASE"/>
    <property type="match status" value="1"/>
</dbReference>
<keyword evidence="7" id="KW-1185">Reference proteome</keyword>
<comment type="cofactor">
    <cofactor evidence="1">
        <name>Mo-bis(molybdopterin guanine dinucleotide)</name>
        <dbReference type="ChEBI" id="CHEBI:60539"/>
    </cofactor>
</comment>
<dbReference type="InterPro" id="IPR041460">
    <property type="entry name" value="Molybdopterin_N"/>
</dbReference>
<evidence type="ECO:0000256" key="1">
    <source>
        <dbReference type="ARBA" id="ARBA00001942"/>
    </source>
</evidence>
<evidence type="ECO:0000313" key="7">
    <source>
        <dbReference type="Proteomes" id="UP001139646"/>
    </source>
</evidence>
<dbReference type="PANTHER" id="PTHR43742:SF10">
    <property type="entry name" value="TRIMETHYLAMINE-N-OXIDE REDUCTASE 2"/>
    <property type="match status" value="1"/>
</dbReference>
<keyword evidence="2" id="KW-0500">Molybdenum</keyword>
<accession>A0ABS9X5S8</accession>
<evidence type="ECO:0000256" key="3">
    <source>
        <dbReference type="ARBA" id="ARBA00023002"/>
    </source>
</evidence>
<dbReference type="RefSeq" id="WP_242288469.1">
    <property type="nucleotide sequence ID" value="NZ_JAKKSL010000005.1"/>
</dbReference>
<feature type="domain" description="Molybdopterin oxidoreductase" evidence="4">
    <location>
        <begin position="50"/>
        <end position="144"/>
    </location>
</feature>